<dbReference type="GO" id="GO:0071555">
    <property type="term" value="P:cell wall organization"/>
    <property type="evidence" value="ECO:0007669"/>
    <property type="project" value="UniProtKB-KW"/>
</dbReference>
<feature type="non-terminal residue" evidence="15">
    <location>
        <position position="449"/>
    </location>
</feature>
<dbReference type="SUPFAM" id="SSF56519">
    <property type="entry name" value="Penicillin binding protein dimerisation domain"/>
    <property type="match status" value="1"/>
</dbReference>
<organism evidence="15">
    <name type="scientific">hydrothermal vent metagenome</name>
    <dbReference type="NCBI Taxonomy" id="652676"/>
    <lineage>
        <taxon>unclassified sequences</taxon>
        <taxon>metagenomes</taxon>
        <taxon>ecological metagenomes</taxon>
    </lineage>
</organism>
<protein>
    <submittedName>
        <fullName evidence="15">Peptidoglycan D,D-transpeptidase MrdA</fullName>
        <ecNumber evidence="15">3.4.16.4</ecNumber>
    </submittedName>
</protein>
<dbReference type="InterPro" id="IPR017790">
    <property type="entry name" value="Penicillin-binding_protein_2"/>
</dbReference>
<evidence type="ECO:0000256" key="5">
    <source>
        <dbReference type="ARBA" id="ARBA00022670"/>
    </source>
</evidence>
<evidence type="ECO:0000256" key="1">
    <source>
        <dbReference type="ARBA" id="ARBA00004167"/>
    </source>
</evidence>
<dbReference type="PANTHER" id="PTHR30627">
    <property type="entry name" value="PEPTIDOGLYCAN D,D-TRANSPEPTIDASE"/>
    <property type="match status" value="1"/>
</dbReference>
<keyword evidence="7 15" id="KW-0378">Hydrolase</keyword>
<name>A0A3B1A598_9ZZZZ</name>
<evidence type="ECO:0000256" key="10">
    <source>
        <dbReference type="ARBA" id="ARBA00022989"/>
    </source>
</evidence>
<evidence type="ECO:0000256" key="3">
    <source>
        <dbReference type="ARBA" id="ARBA00022475"/>
    </source>
</evidence>
<accession>A0A3B1A598</accession>
<reference evidence="15" key="1">
    <citation type="submission" date="2018-06" db="EMBL/GenBank/DDBJ databases">
        <authorList>
            <person name="Zhirakovskaya E."/>
        </authorList>
    </citation>
    <scope>NUCLEOTIDE SEQUENCE</scope>
</reference>
<evidence type="ECO:0000256" key="12">
    <source>
        <dbReference type="ARBA" id="ARBA00023316"/>
    </source>
</evidence>
<dbReference type="AlphaFoldDB" id="A0A3B1A598"/>
<feature type="domain" description="Penicillin-binding protein transpeptidase" evidence="13">
    <location>
        <begin position="97"/>
        <end position="438"/>
    </location>
</feature>
<dbReference type="EMBL" id="UOFU01000061">
    <property type="protein sequence ID" value="VAW94922.1"/>
    <property type="molecule type" value="Genomic_DNA"/>
</dbReference>
<dbReference type="GO" id="GO:0009252">
    <property type="term" value="P:peptidoglycan biosynthetic process"/>
    <property type="evidence" value="ECO:0007669"/>
    <property type="project" value="UniProtKB-KW"/>
</dbReference>
<evidence type="ECO:0000259" key="14">
    <source>
        <dbReference type="Pfam" id="PF03717"/>
    </source>
</evidence>
<dbReference type="SUPFAM" id="SSF56601">
    <property type="entry name" value="beta-lactamase/transpeptidase-like"/>
    <property type="match status" value="1"/>
</dbReference>
<dbReference type="GO" id="GO:0009002">
    <property type="term" value="F:serine-type D-Ala-D-Ala carboxypeptidase activity"/>
    <property type="evidence" value="ECO:0007669"/>
    <property type="project" value="UniProtKB-EC"/>
</dbReference>
<dbReference type="GO" id="GO:0008360">
    <property type="term" value="P:regulation of cell shape"/>
    <property type="evidence" value="ECO:0007669"/>
    <property type="project" value="UniProtKB-KW"/>
</dbReference>
<dbReference type="InterPro" id="IPR050515">
    <property type="entry name" value="Beta-lactam/transpept"/>
</dbReference>
<evidence type="ECO:0000313" key="15">
    <source>
        <dbReference type="EMBL" id="VAW94922.1"/>
    </source>
</evidence>
<dbReference type="GO" id="GO:0006508">
    <property type="term" value="P:proteolysis"/>
    <property type="evidence" value="ECO:0007669"/>
    <property type="project" value="UniProtKB-KW"/>
</dbReference>
<gene>
    <name evidence="15" type="ORF">MNBD_GAMMA20-1191</name>
</gene>
<keyword evidence="12" id="KW-0961">Cell wall biogenesis/degradation</keyword>
<dbReference type="Gene3D" id="3.90.1310.10">
    <property type="entry name" value="Penicillin-binding protein 2a (Domain 2)"/>
    <property type="match status" value="1"/>
</dbReference>
<comment type="subcellular location">
    <subcellularLocation>
        <location evidence="2">Cell membrane</location>
    </subcellularLocation>
    <subcellularLocation>
        <location evidence="1">Membrane</location>
        <topology evidence="1">Single-pass membrane protein</topology>
    </subcellularLocation>
</comment>
<dbReference type="Pfam" id="PF03717">
    <property type="entry name" value="PBP_dimer"/>
    <property type="match status" value="1"/>
</dbReference>
<dbReference type="Gene3D" id="3.40.710.10">
    <property type="entry name" value="DD-peptidase/beta-lactamase superfamily"/>
    <property type="match status" value="1"/>
</dbReference>
<keyword evidence="8" id="KW-0133">Cell shape</keyword>
<keyword evidence="10" id="KW-1133">Transmembrane helix</keyword>
<evidence type="ECO:0000256" key="7">
    <source>
        <dbReference type="ARBA" id="ARBA00022801"/>
    </source>
</evidence>
<dbReference type="InterPro" id="IPR001460">
    <property type="entry name" value="PCN-bd_Tpept"/>
</dbReference>
<evidence type="ECO:0000256" key="2">
    <source>
        <dbReference type="ARBA" id="ARBA00004236"/>
    </source>
</evidence>
<keyword evidence="5" id="KW-0645">Protease</keyword>
<keyword evidence="9" id="KW-0573">Peptidoglycan synthesis</keyword>
<dbReference type="InterPro" id="IPR005311">
    <property type="entry name" value="PBP_dimer"/>
</dbReference>
<evidence type="ECO:0000256" key="9">
    <source>
        <dbReference type="ARBA" id="ARBA00022984"/>
    </source>
</evidence>
<dbReference type="GO" id="GO:0008658">
    <property type="term" value="F:penicillin binding"/>
    <property type="evidence" value="ECO:0007669"/>
    <property type="project" value="InterPro"/>
</dbReference>
<dbReference type="Pfam" id="PF00905">
    <property type="entry name" value="Transpeptidase"/>
    <property type="match status" value="1"/>
</dbReference>
<feature type="non-terminal residue" evidence="15">
    <location>
        <position position="1"/>
    </location>
</feature>
<dbReference type="InterPro" id="IPR036138">
    <property type="entry name" value="PBP_dimer_sf"/>
</dbReference>
<dbReference type="GO" id="GO:0071972">
    <property type="term" value="F:peptidoglycan L,D-transpeptidase activity"/>
    <property type="evidence" value="ECO:0007669"/>
    <property type="project" value="TreeGrafter"/>
</dbReference>
<dbReference type="FunFam" id="3.40.710.10:FF:000024">
    <property type="entry name" value="Penicillin-binding protein 2"/>
    <property type="match status" value="1"/>
</dbReference>
<keyword evidence="4" id="KW-0997">Cell inner membrane</keyword>
<evidence type="ECO:0000256" key="11">
    <source>
        <dbReference type="ARBA" id="ARBA00023136"/>
    </source>
</evidence>
<sequence length="449" mass="49237">LAVHALGYVGRINERELQNIDTSNYEGTDFIGKTGVEKFYEDILHGEVGVQQMETNAQGRTLRVLEQAPPEPGLNLHLTLDADIQRIAEQALGEERGAVVAIDPRDGSVLVLASMPGFNPNLFVGGIDRKTYHALRDSPDQPLFNRVLRGRYPPGSTLKSFIGLAGLEYGVVEPNTSVYCPGWYKLDGDDHRYRDWKKSGHGPVALNRSLVESCDVYYYDLALTLGIDRISSFLEPFGLNDLTGIDTSGELAGLVPSREWKRRAKREPWYPGETLITGIGQGFNLVTPLALASATATLSTYGQHLRPRIVAATEDPDTGDVVDFPVVPNITVPVEDHANWHYIIKAMTDVVHSPRGTARRIGLDAPYQIAGKTGTAQVFGIKQDEEYIEEEIQKRLRDHALFIAFAPAHEPKIAVAVIVENGGSGGAVAAPIARKVMDAWLLDKGHLND</sequence>
<evidence type="ECO:0000256" key="8">
    <source>
        <dbReference type="ARBA" id="ARBA00022960"/>
    </source>
</evidence>
<feature type="domain" description="Penicillin-binding protein dimerisation" evidence="14">
    <location>
        <begin position="2"/>
        <end position="64"/>
    </location>
</feature>
<keyword evidence="6" id="KW-0812">Transmembrane</keyword>
<dbReference type="PANTHER" id="PTHR30627:SF2">
    <property type="entry name" value="PEPTIDOGLYCAN D,D-TRANSPEPTIDASE MRDA"/>
    <property type="match status" value="1"/>
</dbReference>
<keyword evidence="11" id="KW-0472">Membrane</keyword>
<evidence type="ECO:0000256" key="4">
    <source>
        <dbReference type="ARBA" id="ARBA00022519"/>
    </source>
</evidence>
<keyword evidence="3" id="KW-1003">Cell membrane</keyword>
<evidence type="ECO:0000256" key="6">
    <source>
        <dbReference type="ARBA" id="ARBA00022692"/>
    </source>
</evidence>
<keyword evidence="15" id="KW-0121">Carboxypeptidase</keyword>
<evidence type="ECO:0000259" key="13">
    <source>
        <dbReference type="Pfam" id="PF00905"/>
    </source>
</evidence>
<dbReference type="EC" id="3.4.16.4" evidence="15"/>
<dbReference type="GO" id="GO:0005886">
    <property type="term" value="C:plasma membrane"/>
    <property type="evidence" value="ECO:0007669"/>
    <property type="project" value="UniProtKB-SubCell"/>
</dbReference>
<dbReference type="NCBIfam" id="TIGR03423">
    <property type="entry name" value="pbp2_mrdA"/>
    <property type="match status" value="1"/>
</dbReference>
<proteinExistence type="predicted"/>
<dbReference type="InterPro" id="IPR012338">
    <property type="entry name" value="Beta-lactam/transpept-like"/>
</dbReference>